<sequence length="841" mass="88745">MSAYSTEDEYLDEGDDYDDYGPYGGPWGPAYGVGDILAAALPQATPASATPAASSSQDKGKGKATDEGAETEELDKEIQDRRKKEEDTPERSGNKEQLTKLASVDDFTVESLIRNDPTPAASLPTSTKIVKSLHLLQAMFQQANPDAPFPGLASAIPSFGGGFGARPPSPFPLETYATLLELLGSALQDVNSSPLAFSNAASSSSRAKKTIYELQLERARLALNPEKAWVSPPTVMNSWGSIAPPEELTKEEKQMLDLSNLYADQARAALLILRPPLFPPAPPDDPSTSSNPQASTSTNPRGSAPSSTPSSTTCYISLLPSELLSHIFSLARQLSSQRLPLNGAAGSIGGYPGDPYGDEYGGPRPAARRRPPGSSSLEGSRTAAQRFACSLSLVCKDWKAPARRIAFKSLHCRKTGQIEKLLKLFEEKGSVESTEAGDGEGDDLAGWVHKIDAKVMKTPELGAGGMGGIVGGRVRGYSRFVAAGGLSWGVGGSHGAGGSDAAAKALEKEEETPAALFAKLVGKARGLKQLSLCVVGNPYSVGFGGRAAIAEFLEPPVLAALSAIPSLTTLNLDFAIDFEELEVILLGLPALKKLRLQAIDSISGSGGVASSTPHSSTHLRHFTLGESQQFRDLTAITDVQLAWLLEPSATAGNLEEVDITTMSGNGNWGGIGGMQMPQPPPFASGLVADLLLRSAPSLTRLALRDLSLGNLGSHASFGNAPHNGNFDHLLSHCTALTDLTLLFTYTGPAFLDSLRSTPSLTSLILLGTPEHTRADDLASRLEGPVDGIDQFQKLERLIVSGQWFRGPNGGGGWSGAAVRRIKQVCKERTNGPKIYSSFSST</sequence>
<evidence type="ECO:0000256" key="1">
    <source>
        <dbReference type="SAM" id="MobiDB-lite"/>
    </source>
</evidence>
<evidence type="ECO:0000313" key="3">
    <source>
        <dbReference type="Proteomes" id="UP000193467"/>
    </source>
</evidence>
<keyword evidence="3" id="KW-1185">Reference proteome</keyword>
<dbReference type="InParanoid" id="A0A1Y2FXR0"/>
<feature type="compositionally biased region" description="Polar residues" evidence="1">
    <location>
        <begin position="287"/>
        <end position="301"/>
    </location>
</feature>
<feature type="region of interest" description="Disordered" evidence="1">
    <location>
        <begin position="275"/>
        <end position="311"/>
    </location>
</feature>
<proteinExistence type="predicted"/>
<dbReference type="Proteomes" id="UP000193467">
    <property type="component" value="Unassembled WGS sequence"/>
</dbReference>
<feature type="compositionally biased region" description="Low complexity" evidence="1">
    <location>
        <begin position="44"/>
        <end position="57"/>
    </location>
</feature>
<feature type="region of interest" description="Disordered" evidence="1">
    <location>
        <begin position="347"/>
        <end position="379"/>
    </location>
</feature>
<accession>A0A1Y2FXR0</accession>
<evidence type="ECO:0000313" key="2">
    <source>
        <dbReference type="EMBL" id="ORY88793.1"/>
    </source>
</evidence>
<feature type="region of interest" description="Disordered" evidence="1">
    <location>
        <begin position="44"/>
        <end position="99"/>
    </location>
</feature>
<dbReference type="Gene3D" id="3.80.10.10">
    <property type="entry name" value="Ribonuclease Inhibitor"/>
    <property type="match status" value="1"/>
</dbReference>
<protein>
    <submittedName>
        <fullName evidence="2">Uncharacterized protein</fullName>
    </submittedName>
</protein>
<gene>
    <name evidence="2" type="ORF">BCR35DRAFT_329697</name>
</gene>
<feature type="compositionally biased region" description="Basic and acidic residues" evidence="1">
    <location>
        <begin position="76"/>
        <end position="98"/>
    </location>
</feature>
<comment type="caution">
    <text evidence="2">The sequence shown here is derived from an EMBL/GenBank/DDBJ whole genome shotgun (WGS) entry which is preliminary data.</text>
</comment>
<dbReference type="InterPro" id="IPR032675">
    <property type="entry name" value="LRR_dom_sf"/>
</dbReference>
<feature type="compositionally biased region" description="Pro residues" evidence="1">
    <location>
        <begin position="276"/>
        <end position="285"/>
    </location>
</feature>
<reference evidence="2 3" key="1">
    <citation type="submission" date="2016-07" db="EMBL/GenBank/DDBJ databases">
        <title>Pervasive Adenine N6-methylation of Active Genes in Fungi.</title>
        <authorList>
            <consortium name="DOE Joint Genome Institute"/>
            <person name="Mondo S.J."/>
            <person name="Dannebaum R.O."/>
            <person name="Kuo R.C."/>
            <person name="Labutti K."/>
            <person name="Haridas S."/>
            <person name="Kuo A."/>
            <person name="Salamov A."/>
            <person name="Ahrendt S.R."/>
            <person name="Lipzen A."/>
            <person name="Sullivan W."/>
            <person name="Andreopoulos W.B."/>
            <person name="Clum A."/>
            <person name="Lindquist E."/>
            <person name="Daum C."/>
            <person name="Ramamoorthy G.K."/>
            <person name="Gryganskyi A."/>
            <person name="Culley D."/>
            <person name="Magnuson J.K."/>
            <person name="James T.Y."/>
            <person name="O'Malley M.A."/>
            <person name="Stajich J.E."/>
            <person name="Spatafora J.W."/>
            <person name="Visel A."/>
            <person name="Grigoriev I.V."/>
        </authorList>
    </citation>
    <scope>NUCLEOTIDE SEQUENCE [LARGE SCALE GENOMIC DNA]</scope>
    <source>
        <strain evidence="2 3">62-1032</strain>
    </source>
</reference>
<feature type="compositionally biased region" description="Acidic residues" evidence="1">
    <location>
        <begin position="1"/>
        <end position="19"/>
    </location>
</feature>
<dbReference type="SUPFAM" id="SSF52047">
    <property type="entry name" value="RNI-like"/>
    <property type="match status" value="1"/>
</dbReference>
<dbReference type="AlphaFoldDB" id="A0A1Y2FXR0"/>
<feature type="region of interest" description="Disordered" evidence="1">
    <location>
        <begin position="1"/>
        <end position="32"/>
    </location>
</feature>
<organism evidence="2 3">
    <name type="scientific">Leucosporidium creatinivorum</name>
    <dbReference type="NCBI Taxonomy" id="106004"/>
    <lineage>
        <taxon>Eukaryota</taxon>
        <taxon>Fungi</taxon>
        <taxon>Dikarya</taxon>
        <taxon>Basidiomycota</taxon>
        <taxon>Pucciniomycotina</taxon>
        <taxon>Microbotryomycetes</taxon>
        <taxon>Leucosporidiales</taxon>
        <taxon>Leucosporidium</taxon>
    </lineage>
</organism>
<name>A0A1Y2FXR0_9BASI</name>
<dbReference type="EMBL" id="MCGR01000008">
    <property type="protein sequence ID" value="ORY88793.1"/>
    <property type="molecule type" value="Genomic_DNA"/>
</dbReference>